<dbReference type="InterPro" id="IPR039537">
    <property type="entry name" value="Retrotran_Ty1/copia-like"/>
</dbReference>
<reference evidence="4" key="2">
    <citation type="submission" date="2014-07" db="EMBL/GenBank/DDBJ databases">
        <authorList>
            <person name="Hull J."/>
        </authorList>
    </citation>
    <scope>NUCLEOTIDE SEQUENCE</scope>
</reference>
<dbReference type="AlphaFoldDB" id="A0A0A9YV18"/>
<reference evidence="4" key="1">
    <citation type="journal article" date="2014" name="PLoS ONE">
        <title>Transcriptome-Based Identification of ABC Transporters in the Western Tarnished Plant Bug Lygus hesperus.</title>
        <authorList>
            <person name="Hull J.J."/>
            <person name="Chaney K."/>
            <person name="Geib S.M."/>
            <person name="Fabrick J.A."/>
            <person name="Brent C.S."/>
            <person name="Walsh D."/>
            <person name="Lavine L.C."/>
        </authorList>
    </citation>
    <scope>NUCLEOTIDE SEQUENCE</scope>
</reference>
<dbReference type="InterPro" id="IPR036397">
    <property type="entry name" value="RNaseH_sf"/>
</dbReference>
<keyword evidence="1" id="KW-0645">Protease</keyword>
<dbReference type="Gene3D" id="3.30.420.10">
    <property type="entry name" value="Ribonuclease H-like superfamily/Ribonuclease H"/>
    <property type="match status" value="1"/>
</dbReference>
<feature type="compositionally biased region" description="Basic residues" evidence="2">
    <location>
        <begin position="215"/>
        <end position="231"/>
    </location>
</feature>
<dbReference type="GO" id="GO:0006508">
    <property type="term" value="P:proteolysis"/>
    <property type="evidence" value="ECO:0007669"/>
    <property type="project" value="UniProtKB-KW"/>
</dbReference>
<keyword evidence="1" id="KW-0378">Hydrolase</keyword>
<sequence length="553" mass="62808">MSGALNIPVLSATNFNNWRFRIISILKKEQCAEVVDDDVKPPEKGKDDSELKSYLLKDVKAQSIIIQGISDKHLDLIKDCKSAKEQLSALQKIFARTSSFAKLTLWRQLFNLRSGVDDSLEDHFLKFDTIIRQLGELGSKIDESDRICHLLLSLPSKYDAVVTALETVAEVKIDFVKARLLDQEIKLKTRDDYVPDQETSFKASYHPPPNNLRRGYGRSGRRVRGRGRGRGGRGNFGQNQHFNQQNNNHNYQQNNSQNRYQANIAGNPIALYAANLTHQESDENEIIFVLDSGATNNFVMGKLEPKMDNVRELDHQVSINIANGQILHANKVGTLSAYCDDRPICVEAIIVPEIKHNLLSVSKLTEKGYQLVVNSESMKIRGPDFVLTCNKQHNLYTLRATTNKFECHVADDTWHRRFGHLNYNALRQLGLKTPQNKCSNCMEGKMKRPPFKTNENKTTAIGQLIHTDLCGPITPETTMGEKYMQIILDDFSHFIVIRLLKNKSEAENNLIQFVKQIKTQHGVPVKRIKFDNGGEFRSNNFKNFAAQKGIQLE</sequence>
<dbReference type="InterPro" id="IPR001584">
    <property type="entry name" value="Integrase_cat-core"/>
</dbReference>
<dbReference type="GO" id="GO:0003676">
    <property type="term" value="F:nucleic acid binding"/>
    <property type="evidence" value="ECO:0007669"/>
    <property type="project" value="InterPro"/>
</dbReference>
<dbReference type="InterPro" id="IPR054722">
    <property type="entry name" value="PolX-like_BBD"/>
</dbReference>
<evidence type="ECO:0000259" key="3">
    <source>
        <dbReference type="PROSITE" id="PS50994"/>
    </source>
</evidence>
<dbReference type="PANTHER" id="PTHR42648:SF18">
    <property type="entry name" value="RETROTRANSPOSON, UNCLASSIFIED-LIKE PROTEIN"/>
    <property type="match status" value="1"/>
</dbReference>
<accession>A0A0A9YV18</accession>
<evidence type="ECO:0000313" key="4">
    <source>
        <dbReference type="EMBL" id="JAG36872.1"/>
    </source>
</evidence>
<dbReference type="Pfam" id="PF22936">
    <property type="entry name" value="Pol_BBD"/>
    <property type="match status" value="1"/>
</dbReference>
<feature type="compositionally biased region" description="Low complexity" evidence="2">
    <location>
        <begin position="236"/>
        <end position="254"/>
    </location>
</feature>
<dbReference type="Pfam" id="PF14223">
    <property type="entry name" value="Retrotran_gag_2"/>
    <property type="match status" value="1"/>
</dbReference>
<dbReference type="EMBL" id="GBHO01006732">
    <property type="protein sequence ID" value="JAG36872.1"/>
    <property type="molecule type" value="Transcribed_RNA"/>
</dbReference>
<name>A0A0A9YV18_LYGHE</name>
<dbReference type="PROSITE" id="PS50994">
    <property type="entry name" value="INTEGRASE"/>
    <property type="match status" value="1"/>
</dbReference>
<evidence type="ECO:0000256" key="2">
    <source>
        <dbReference type="SAM" id="MobiDB-lite"/>
    </source>
</evidence>
<feature type="domain" description="Integrase catalytic" evidence="3">
    <location>
        <begin position="445"/>
        <end position="553"/>
    </location>
</feature>
<evidence type="ECO:0000256" key="1">
    <source>
        <dbReference type="ARBA" id="ARBA00022670"/>
    </source>
</evidence>
<dbReference type="SUPFAM" id="SSF53098">
    <property type="entry name" value="Ribonuclease H-like"/>
    <property type="match status" value="1"/>
</dbReference>
<feature type="region of interest" description="Disordered" evidence="2">
    <location>
        <begin position="198"/>
        <end position="254"/>
    </location>
</feature>
<dbReference type="InterPro" id="IPR012337">
    <property type="entry name" value="RNaseH-like_sf"/>
</dbReference>
<dbReference type="Pfam" id="PF00665">
    <property type="entry name" value="rve"/>
    <property type="match status" value="1"/>
</dbReference>
<dbReference type="PANTHER" id="PTHR42648">
    <property type="entry name" value="TRANSPOSASE, PUTATIVE-RELATED"/>
    <property type="match status" value="1"/>
</dbReference>
<organism evidence="4">
    <name type="scientific">Lygus hesperus</name>
    <name type="common">Western plant bug</name>
    <dbReference type="NCBI Taxonomy" id="30085"/>
    <lineage>
        <taxon>Eukaryota</taxon>
        <taxon>Metazoa</taxon>
        <taxon>Ecdysozoa</taxon>
        <taxon>Arthropoda</taxon>
        <taxon>Hexapoda</taxon>
        <taxon>Insecta</taxon>
        <taxon>Pterygota</taxon>
        <taxon>Neoptera</taxon>
        <taxon>Paraneoptera</taxon>
        <taxon>Hemiptera</taxon>
        <taxon>Heteroptera</taxon>
        <taxon>Panheteroptera</taxon>
        <taxon>Cimicomorpha</taxon>
        <taxon>Miridae</taxon>
        <taxon>Mirini</taxon>
        <taxon>Lygus</taxon>
    </lineage>
</organism>
<gene>
    <name evidence="4" type="primary">GIP_59</name>
    <name evidence="4" type="ORF">CM83_44460</name>
</gene>
<dbReference type="GO" id="GO:0008233">
    <property type="term" value="F:peptidase activity"/>
    <property type="evidence" value="ECO:0007669"/>
    <property type="project" value="UniProtKB-KW"/>
</dbReference>
<protein>
    <submittedName>
        <fullName evidence="4">Copia protein</fullName>
    </submittedName>
</protein>
<proteinExistence type="predicted"/>
<dbReference type="GO" id="GO:0015074">
    <property type="term" value="P:DNA integration"/>
    <property type="evidence" value="ECO:0007669"/>
    <property type="project" value="InterPro"/>
</dbReference>